<dbReference type="OrthoDB" id="9813251at2"/>
<dbReference type="PANTHER" id="PTHR34215:SF1">
    <property type="entry name" value="YLXR DOMAIN-CONTAINING PROTEIN"/>
    <property type="match status" value="1"/>
</dbReference>
<dbReference type="CDD" id="cd00279">
    <property type="entry name" value="YlxR"/>
    <property type="match status" value="1"/>
</dbReference>
<reference evidence="2 5" key="2">
    <citation type="submission" date="2018-05" db="EMBL/GenBank/DDBJ databases">
        <title>Genomic Encyclopedia of Type Strains, Phase IV (KMG-IV): sequencing the most valuable type-strain genomes for metagenomic binning, comparative biology and taxonomic classification.</title>
        <authorList>
            <person name="Goeker M."/>
        </authorList>
    </citation>
    <scope>NUCLEOTIDE SEQUENCE [LARGE SCALE GENOMIC DNA]</scope>
    <source>
        <strain evidence="2 5">DSM 28816</strain>
    </source>
</reference>
<accession>A0A255RP45</accession>
<dbReference type="NCBIfam" id="NF047356">
    <property type="entry name" value="RNA_bind_RnpM"/>
    <property type="match status" value="1"/>
</dbReference>
<dbReference type="InterPro" id="IPR035931">
    <property type="entry name" value="YlxR-like_sf"/>
</dbReference>
<dbReference type="EMBL" id="QICS01000002">
    <property type="protein sequence ID" value="PXV93590.1"/>
    <property type="molecule type" value="Genomic_DNA"/>
</dbReference>
<dbReference type="SUPFAM" id="SSF64376">
    <property type="entry name" value="YlxR-like"/>
    <property type="match status" value="1"/>
</dbReference>
<evidence type="ECO:0000313" key="4">
    <source>
        <dbReference type="Proteomes" id="UP000216411"/>
    </source>
</evidence>
<dbReference type="PANTHER" id="PTHR34215">
    <property type="entry name" value="BLL0784 PROTEIN"/>
    <property type="match status" value="1"/>
</dbReference>
<comment type="caution">
    <text evidence="2">The sequence shown here is derived from an EMBL/GenBank/DDBJ whole genome shotgun (WGS) entry which is preliminary data.</text>
</comment>
<feature type="domain" description="YlxR" evidence="1">
    <location>
        <begin position="10"/>
        <end position="84"/>
    </location>
</feature>
<protein>
    <submittedName>
        <fullName evidence="3">YlxR family protein</fullName>
    </submittedName>
</protein>
<dbReference type="Pfam" id="PF04296">
    <property type="entry name" value="YlxR"/>
    <property type="match status" value="1"/>
</dbReference>
<dbReference type="Gene3D" id="3.30.1230.10">
    <property type="entry name" value="YlxR-like"/>
    <property type="match status" value="1"/>
</dbReference>
<evidence type="ECO:0000313" key="2">
    <source>
        <dbReference type="EMBL" id="PXV93590.1"/>
    </source>
</evidence>
<evidence type="ECO:0000259" key="1">
    <source>
        <dbReference type="Pfam" id="PF04296"/>
    </source>
</evidence>
<dbReference type="Proteomes" id="UP000247523">
    <property type="component" value="Unassembled WGS sequence"/>
</dbReference>
<dbReference type="InterPro" id="IPR037465">
    <property type="entry name" value="YlxR"/>
</dbReference>
<sequence length="92" mass="10464">MSTIKKIPMRKCIGCNEMKSKKELVRILKTTEGEIVIDATGKKNGRGAYICFSKECLLKAKKNKGLERSLKCTIPQDIYDSLEKELEQLEAR</sequence>
<gene>
    <name evidence="2" type="ORF">C8E03_102361</name>
    <name evidence="3" type="ORF">CG710_003710</name>
</gene>
<dbReference type="AlphaFoldDB" id="A0A255RP45"/>
<dbReference type="RefSeq" id="WP_094379544.1">
    <property type="nucleotide sequence ID" value="NZ_NOKA02000003.1"/>
</dbReference>
<reference evidence="3 4" key="1">
    <citation type="journal article" date="2017" name="Genome Announc.">
        <title>Draft Genome Sequence of a Sporulating and Motile Strain of Lachnotalea glycerini Isolated from Water in Quebec City, Canada.</title>
        <authorList>
            <person name="Maheux A.F."/>
            <person name="Boudreau D.K."/>
            <person name="Berube E."/>
            <person name="Boissinot M."/>
            <person name="Raymond F."/>
            <person name="Brodeur S."/>
            <person name="Corbeil J."/>
            <person name="Isabel S."/>
            <person name="Omar R.F."/>
            <person name="Bergeron M.G."/>
        </authorList>
    </citation>
    <scope>NUCLEOTIDE SEQUENCE [LARGE SCALE GENOMIC DNA]</scope>
    <source>
        <strain evidence="3 4">CCRI-19302</strain>
    </source>
</reference>
<dbReference type="InterPro" id="IPR007393">
    <property type="entry name" value="YlxR_dom"/>
</dbReference>
<reference evidence="3" key="3">
    <citation type="submission" date="2018-07" db="EMBL/GenBank/DDBJ databases">
        <authorList>
            <person name="Quirk P.G."/>
            <person name="Krulwich T.A."/>
        </authorList>
    </citation>
    <scope>NUCLEOTIDE SEQUENCE</scope>
    <source>
        <strain evidence="3">CCRI-19302</strain>
    </source>
</reference>
<dbReference type="Proteomes" id="UP000216411">
    <property type="component" value="Unassembled WGS sequence"/>
</dbReference>
<organism evidence="2 5">
    <name type="scientific">Lachnotalea glycerini</name>
    <dbReference type="NCBI Taxonomy" id="1763509"/>
    <lineage>
        <taxon>Bacteria</taxon>
        <taxon>Bacillati</taxon>
        <taxon>Bacillota</taxon>
        <taxon>Clostridia</taxon>
        <taxon>Lachnospirales</taxon>
        <taxon>Lachnospiraceae</taxon>
        <taxon>Lachnotalea</taxon>
    </lineage>
</organism>
<evidence type="ECO:0000313" key="3">
    <source>
        <dbReference type="EMBL" id="RDY32547.1"/>
    </source>
</evidence>
<evidence type="ECO:0000313" key="5">
    <source>
        <dbReference type="Proteomes" id="UP000247523"/>
    </source>
</evidence>
<name>A0A255RP45_9FIRM</name>
<proteinExistence type="predicted"/>
<keyword evidence="4" id="KW-1185">Reference proteome</keyword>
<dbReference type="EMBL" id="NOKA02000003">
    <property type="protein sequence ID" value="RDY32547.1"/>
    <property type="molecule type" value="Genomic_DNA"/>
</dbReference>